<sequence>MRKRASWASIRSRSSTTCEIPELRSSAIAGGLALTRLAHTGGAVLLGARRERRRHAATLALLERHDATLDAVVADDLAARRHPRIHIAAALVRLATGRVPAFALGAGGETALTRVRCMLNPKEPSIGGNAWPGSSR</sequence>
<name>A0ABW7ASJ2_9ACTN</name>
<proteinExistence type="predicted"/>
<evidence type="ECO:0000313" key="2">
    <source>
        <dbReference type="Proteomes" id="UP001603978"/>
    </source>
</evidence>
<comment type="caution">
    <text evidence="1">The sequence shown here is derived from an EMBL/GenBank/DDBJ whole genome shotgun (WGS) entry which is preliminary data.</text>
</comment>
<dbReference type="RefSeq" id="WP_393176121.1">
    <property type="nucleotide sequence ID" value="NZ_JBICRM010000048.1"/>
</dbReference>
<dbReference type="EMBL" id="JBICRM010000048">
    <property type="protein sequence ID" value="MFG1710390.1"/>
    <property type="molecule type" value="Genomic_DNA"/>
</dbReference>
<keyword evidence="2" id="KW-1185">Reference proteome</keyword>
<gene>
    <name evidence="1" type="ORF">ACFLIM_45200</name>
</gene>
<reference evidence="1 2" key="1">
    <citation type="submission" date="2024-10" db="EMBL/GenBank/DDBJ databases">
        <authorList>
            <person name="Topkara A.R."/>
            <person name="Saygin H."/>
        </authorList>
    </citation>
    <scope>NUCLEOTIDE SEQUENCE [LARGE SCALE GENOMIC DNA]</scope>
    <source>
        <strain evidence="1 2">M3C6</strain>
    </source>
</reference>
<evidence type="ECO:0000313" key="1">
    <source>
        <dbReference type="EMBL" id="MFG1710390.1"/>
    </source>
</evidence>
<accession>A0ABW7ASJ2</accession>
<protein>
    <submittedName>
        <fullName evidence="1">Uncharacterized protein</fullName>
    </submittedName>
</protein>
<organism evidence="1 2">
    <name type="scientific">Nonomuraea marmarensis</name>
    <dbReference type="NCBI Taxonomy" id="3351344"/>
    <lineage>
        <taxon>Bacteria</taxon>
        <taxon>Bacillati</taxon>
        <taxon>Actinomycetota</taxon>
        <taxon>Actinomycetes</taxon>
        <taxon>Streptosporangiales</taxon>
        <taxon>Streptosporangiaceae</taxon>
        <taxon>Nonomuraea</taxon>
    </lineage>
</organism>
<dbReference type="Proteomes" id="UP001603978">
    <property type="component" value="Unassembled WGS sequence"/>
</dbReference>